<dbReference type="InterPro" id="IPR003578">
    <property type="entry name" value="Small_GTPase_Rho"/>
</dbReference>
<dbReference type="NCBIfam" id="TIGR00231">
    <property type="entry name" value="small_GTP"/>
    <property type="match status" value="1"/>
</dbReference>
<gene>
    <name evidence="4" type="ORF">M408DRAFT_197639</name>
</gene>
<dbReference type="InterPro" id="IPR001806">
    <property type="entry name" value="Small_GTPase"/>
</dbReference>
<dbReference type="SMART" id="SM00174">
    <property type="entry name" value="RHO"/>
    <property type="match status" value="1"/>
</dbReference>
<keyword evidence="2" id="KW-0547">Nucleotide-binding</keyword>
<evidence type="ECO:0000256" key="1">
    <source>
        <dbReference type="ARBA" id="ARBA00022481"/>
    </source>
</evidence>
<dbReference type="AlphaFoldDB" id="A0A0C2VZB6"/>
<dbReference type="PRINTS" id="PR00449">
    <property type="entry name" value="RASTRNSFRMNG"/>
</dbReference>
<dbReference type="PANTHER" id="PTHR24072">
    <property type="entry name" value="RHO FAMILY GTPASE"/>
    <property type="match status" value="1"/>
</dbReference>
<sequence length="197" mass="21609">MKILRRKMVIIGDTRVGKTCLLTVIAQGVFPTYTACIYGGHVEEIVVDGNMVQLGFWDTAGGDEHDRLRPLNYPDSGVVLLCFAIDDRTSHLNITRRWYPEIMAFCSVPKVPILLVGCKVDLRDNAREWATGVHSPKKLITSEEGHATAAAIGAVKYMECSALLGQGTREIILEAGQLAGSWTPPLYGRCSGTCRPF</sequence>
<dbReference type="SUPFAM" id="SSF52540">
    <property type="entry name" value="P-loop containing nucleoside triphosphate hydrolases"/>
    <property type="match status" value="1"/>
</dbReference>
<dbReference type="PROSITE" id="PS51421">
    <property type="entry name" value="RAS"/>
    <property type="match status" value="1"/>
</dbReference>
<evidence type="ECO:0000313" key="5">
    <source>
        <dbReference type="Proteomes" id="UP000054097"/>
    </source>
</evidence>
<dbReference type="GO" id="GO:0007264">
    <property type="term" value="P:small GTPase-mediated signal transduction"/>
    <property type="evidence" value="ECO:0007669"/>
    <property type="project" value="InterPro"/>
</dbReference>
<dbReference type="InterPro" id="IPR005225">
    <property type="entry name" value="Small_GTP-bd"/>
</dbReference>
<dbReference type="CDD" id="cd00157">
    <property type="entry name" value="Rho"/>
    <property type="match status" value="1"/>
</dbReference>
<dbReference type="HOGENOM" id="CLU_041217_21_2_1"/>
<reference evidence="5" key="2">
    <citation type="submission" date="2015-01" db="EMBL/GenBank/DDBJ databases">
        <title>Evolutionary Origins and Diversification of the Mycorrhizal Mutualists.</title>
        <authorList>
            <consortium name="DOE Joint Genome Institute"/>
            <consortium name="Mycorrhizal Genomics Consortium"/>
            <person name="Kohler A."/>
            <person name="Kuo A."/>
            <person name="Nagy L.G."/>
            <person name="Floudas D."/>
            <person name="Copeland A."/>
            <person name="Barry K.W."/>
            <person name="Cichocki N."/>
            <person name="Veneault-Fourrey C."/>
            <person name="LaButti K."/>
            <person name="Lindquist E.A."/>
            <person name="Lipzen A."/>
            <person name="Lundell T."/>
            <person name="Morin E."/>
            <person name="Murat C."/>
            <person name="Riley R."/>
            <person name="Ohm R."/>
            <person name="Sun H."/>
            <person name="Tunlid A."/>
            <person name="Henrissat B."/>
            <person name="Grigoriev I.V."/>
            <person name="Hibbett D.S."/>
            <person name="Martin F."/>
        </authorList>
    </citation>
    <scope>NUCLEOTIDE SEQUENCE [LARGE SCALE GENOMIC DNA]</scope>
    <source>
        <strain evidence="5">MAFF 305830</strain>
    </source>
</reference>
<accession>A0A0C2VZB6</accession>
<name>A0A0C2VZB6_SERVB</name>
<dbReference type="SMART" id="SM00175">
    <property type="entry name" value="RAB"/>
    <property type="match status" value="1"/>
</dbReference>
<dbReference type="GO" id="GO:0003924">
    <property type="term" value="F:GTPase activity"/>
    <property type="evidence" value="ECO:0007669"/>
    <property type="project" value="InterPro"/>
</dbReference>
<keyword evidence="3" id="KW-0342">GTP-binding</keyword>
<keyword evidence="5" id="KW-1185">Reference proteome</keyword>
<dbReference type="Gene3D" id="3.40.50.300">
    <property type="entry name" value="P-loop containing nucleotide triphosphate hydrolases"/>
    <property type="match status" value="1"/>
</dbReference>
<protein>
    <submittedName>
        <fullName evidence="4">Uncharacterized protein</fullName>
    </submittedName>
</protein>
<dbReference type="SMART" id="SM00173">
    <property type="entry name" value="RAS"/>
    <property type="match status" value="1"/>
</dbReference>
<dbReference type="STRING" id="933852.A0A0C2VZB6"/>
<dbReference type="EMBL" id="KN824600">
    <property type="protein sequence ID" value="KIM19618.1"/>
    <property type="molecule type" value="Genomic_DNA"/>
</dbReference>
<dbReference type="Proteomes" id="UP000054097">
    <property type="component" value="Unassembled WGS sequence"/>
</dbReference>
<dbReference type="InterPro" id="IPR027417">
    <property type="entry name" value="P-loop_NTPase"/>
</dbReference>
<proteinExistence type="predicted"/>
<dbReference type="PROSITE" id="PS51420">
    <property type="entry name" value="RHO"/>
    <property type="match status" value="1"/>
</dbReference>
<dbReference type="OrthoDB" id="8830751at2759"/>
<reference evidence="4 5" key="1">
    <citation type="submission" date="2014-04" db="EMBL/GenBank/DDBJ databases">
        <authorList>
            <consortium name="DOE Joint Genome Institute"/>
            <person name="Kuo A."/>
            <person name="Zuccaro A."/>
            <person name="Kohler A."/>
            <person name="Nagy L.G."/>
            <person name="Floudas D."/>
            <person name="Copeland A."/>
            <person name="Barry K.W."/>
            <person name="Cichocki N."/>
            <person name="Veneault-Fourrey C."/>
            <person name="LaButti K."/>
            <person name="Lindquist E.A."/>
            <person name="Lipzen A."/>
            <person name="Lundell T."/>
            <person name="Morin E."/>
            <person name="Murat C."/>
            <person name="Sun H."/>
            <person name="Tunlid A."/>
            <person name="Henrissat B."/>
            <person name="Grigoriev I.V."/>
            <person name="Hibbett D.S."/>
            <person name="Martin F."/>
            <person name="Nordberg H.P."/>
            <person name="Cantor M.N."/>
            <person name="Hua S.X."/>
        </authorList>
    </citation>
    <scope>NUCLEOTIDE SEQUENCE [LARGE SCALE GENOMIC DNA]</scope>
    <source>
        <strain evidence="4 5">MAFF 305830</strain>
    </source>
</reference>
<keyword evidence="1" id="KW-0488">Methylation</keyword>
<dbReference type="PROSITE" id="PS51419">
    <property type="entry name" value="RAB"/>
    <property type="match status" value="1"/>
</dbReference>
<dbReference type="GO" id="GO:0005525">
    <property type="term" value="F:GTP binding"/>
    <property type="evidence" value="ECO:0007669"/>
    <property type="project" value="UniProtKB-KW"/>
</dbReference>
<organism evidence="4 5">
    <name type="scientific">Serendipita vermifera MAFF 305830</name>
    <dbReference type="NCBI Taxonomy" id="933852"/>
    <lineage>
        <taxon>Eukaryota</taxon>
        <taxon>Fungi</taxon>
        <taxon>Dikarya</taxon>
        <taxon>Basidiomycota</taxon>
        <taxon>Agaricomycotina</taxon>
        <taxon>Agaricomycetes</taxon>
        <taxon>Sebacinales</taxon>
        <taxon>Serendipitaceae</taxon>
        <taxon>Serendipita</taxon>
    </lineage>
</organism>
<evidence type="ECO:0000313" key="4">
    <source>
        <dbReference type="EMBL" id="KIM19618.1"/>
    </source>
</evidence>
<evidence type="ECO:0000256" key="2">
    <source>
        <dbReference type="ARBA" id="ARBA00022741"/>
    </source>
</evidence>
<evidence type="ECO:0000256" key="3">
    <source>
        <dbReference type="ARBA" id="ARBA00023134"/>
    </source>
</evidence>
<dbReference type="Pfam" id="PF00071">
    <property type="entry name" value="Ras"/>
    <property type="match status" value="1"/>
</dbReference>